<dbReference type="CDD" id="cd06223">
    <property type="entry name" value="PRTases_typeI"/>
    <property type="match status" value="1"/>
</dbReference>
<proteinExistence type="inferred from homology"/>
<reference evidence="3" key="1">
    <citation type="journal article" date="2019" name="Int. J. Syst. Evol. Microbiol.">
        <title>The Global Catalogue of Microorganisms (GCM) 10K type strain sequencing project: providing services to taxonomists for standard genome sequencing and annotation.</title>
        <authorList>
            <consortium name="The Broad Institute Genomics Platform"/>
            <consortium name="The Broad Institute Genome Sequencing Center for Infectious Disease"/>
            <person name="Wu L."/>
            <person name="Ma J."/>
        </authorList>
    </citation>
    <scope>NUCLEOTIDE SEQUENCE [LARGE SCALE GENOMIC DNA]</scope>
    <source>
        <strain evidence="3">CGMCC 1.16031</strain>
    </source>
</reference>
<comment type="caution">
    <text evidence="2">The sequence shown here is derived from an EMBL/GenBank/DDBJ whole genome shotgun (WGS) entry which is preliminary data.</text>
</comment>
<organism evidence="2 3">
    <name type="scientific">Pseudobowmanella zhangzhouensis</name>
    <dbReference type="NCBI Taxonomy" id="1537679"/>
    <lineage>
        <taxon>Bacteria</taxon>
        <taxon>Pseudomonadati</taxon>
        <taxon>Pseudomonadota</taxon>
        <taxon>Gammaproteobacteria</taxon>
        <taxon>Alteromonadales</taxon>
        <taxon>Alteromonadaceae</taxon>
    </lineage>
</organism>
<dbReference type="SUPFAM" id="SSF53271">
    <property type="entry name" value="PRTase-like"/>
    <property type="match status" value="1"/>
</dbReference>
<dbReference type="InterPro" id="IPR000836">
    <property type="entry name" value="PRTase_dom"/>
</dbReference>
<gene>
    <name evidence="2" type="ORF">ACFP85_00330</name>
</gene>
<dbReference type="Gene3D" id="3.40.50.2020">
    <property type="match status" value="1"/>
</dbReference>
<dbReference type="EMBL" id="JBHSUS010000001">
    <property type="protein sequence ID" value="MFC6438606.1"/>
    <property type="molecule type" value="Genomic_DNA"/>
</dbReference>
<evidence type="ECO:0000256" key="1">
    <source>
        <dbReference type="ARBA" id="ARBA00008007"/>
    </source>
</evidence>
<dbReference type="PANTHER" id="PTHR47505:SF1">
    <property type="entry name" value="DNA UTILIZATION PROTEIN YHGH"/>
    <property type="match status" value="1"/>
</dbReference>
<dbReference type="InterPro" id="IPR029057">
    <property type="entry name" value="PRTase-like"/>
</dbReference>
<evidence type="ECO:0000313" key="3">
    <source>
        <dbReference type="Proteomes" id="UP001596364"/>
    </source>
</evidence>
<evidence type="ECO:0000313" key="2">
    <source>
        <dbReference type="EMBL" id="MFC6438606.1"/>
    </source>
</evidence>
<keyword evidence="3" id="KW-1185">Reference proteome</keyword>
<protein>
    <submittedName>
        <fullName evidence="2">ComF family protein</fullName>
    </submittedName>
</protein>
<name>A0ABW1XFR5_9ALTE</name>
<dbReference type="PANTHER" id="PTHR47505">
    <property type="entry name" value="DNA UTILIZATION PROTEIN YHGH"/>
    <property type="match status" value="1"/>
</dbReference>
<dbReference type="RefSeq" id="WP_131259503.1">
    <property type="nucleotide sequence ID" value="NZ_JBHSUS010000001.1"/>
</dbReference>
<dbReference type="Proteomes" id="UP001596364">
    <property type="component" value="Unassembled WGS sequence"/>
</dbReference>
<dbReference type="InterPro" id="IPR051910">
    <property type="entry name" value="ComF/GntX_DNA_util-trans"/>
</dbReference>
<accession>A0ABW1XFR5</accession>
<sequence length="228" mass="26012">MELKSIVNWLNRALPHNCLLCHQSADALLCHTCKGDLPLYDLPAEQFDLLRNPGIAKHLPAMQVERLCCLSPYQWPFDMWLSGLKFKRHQLPANVLTALFAEQLREHPQLPEVIVPVPLHYRRYLLRHFNQSLLLATALSRIIGVPVASDYLSRQRATAAQTHLSGAQRRRNLKKAFTLHRPLPHSHIALLDDVITTGSTLAELVKTLQSHQPDLRIELWAFAISLKQ</sequence>
<comment type="similarity">
    <text evidence="1">Belongs to the ComF/GntX family.</text>
</comment>